<dbReference type="EMBL" id="JH993028">
    <property type="protein sequence ID" value="EKX40890.1"/>
    <property type="molecule type" value="Genomic_DNA"/>
</dbReference>
<evidence type="ECO:0008006" key="5">
    <source>
        <dbReference type="Google" id="ProtNLM"/>
    </source>
</evidence>
<gene>
    <name evidence="2" type="ORF">GUITHDRAFT_113149</name>
</gene>
<feature type="transmembrane region" description="Helical" evidence="1">
    <location>
        <begin position="261"/>
        <end position="280"/>
    </location>
</feature>
<organism evidence="2">
    <name type="scientific">Guillardia theta (strain CCMP2712)</name>
    <name type="common">Cryptophyte</name>
    <dbReference type="NCBI Taxonomy" id="905079"/>
    <lineage>
        <taxon>Eukaryota</taxon>
        <taxon>Cryptophyceae</taxon>
        <taxon>Pyrenomonadales</taxon>
        <taxon>Geminigeraceae</taxon>
        <taxon>Guillardia</taxon>
    </lineage>
</organism>
<dbReference type="Proteomes" id="UP000011087">
    <property type="component" value="Unassembled WGS sequence"/>
</dbReference>
<feature type="transmembrane region" description="Helical" evidence="1">
    <location>
        <begin position="32"/>
        <end position="55"/>
    </location>
</feature>
<feature type="transmembrane region" description="Helical" evidence="1">
    <location>
        <begin position="1013"/>
        <end position="1032"/>
    </location>
</feature>
<protein>
    <recommendedName>
        <fullName evidence="5">RelA/SpoT domain-containing protein</fullName>
    </recommendedName>
</protein>
<feature type="transmembrane region" description="Helical" evidence="1">
    <location>
        <begin position="286"/>
        <end position="303"/>
    </location>
</feature>
<feature type="transmembrane region" description="Helical" evidence="1">
    <location>
        <begin position="986"/>
        <end position="1006"/>
    </location>
</feature>
<feature type="transmembrane region" description="Helical" evidence="1">
    <location>
        <begin position="1038"/>
        <end position="1057"/>
    </location>
</feature>
<dbReference type="KEGG" id="gtt:GUITHDRAFT_113149"/>
<reference evidence="2 4" key="1">
    <citation type="journal article" date="2012" name="Nature">
        <title>Algal genomes reveal evolutionary mosaicism and the fate of nucleomorphs.</title>
        <authorList>
            <consortium name="DOE Joint Genome Institute"/>
            <person name="Curtis B.A."/>
            <person name="Tanifuji G."/>
            <person name="Burki F."/>
            <person name="Gruber A."/>
            <person name="Irimia M."/>
            <person name="Maruyama S."/>
            <person name="Arias M.C."/>
            <person name="Ball S.G."/>
            <person name="Gile G.H."/>
            <person name="Hirakawa Y."/>
            <person name="Hopkins J.F."/>
            <person name="Kuo A."/>
            <person name="Rensing S.A."/>
            <person name="Schmutz J."/>
            <person name="Symeonidi A."/>
            <person name="Elias M."/>
            <person name="Eveleigh R.J."/>
            <person name="Herman E.K."/>
            <person name="Klute M.J."/>
            <person name="Nakayama T."/>
            <person name="Obornik M."/>
            <person name="Reyes-Prieto A."/>
            <person name="Armbrust E.V."/>
            <person name="Aves S.J."/>
            <person name="Beiko R.G."/>
            <person name="Coutinho P."/>
            <person name="Dacks J.B."/>
            <person name="Durnford D.G."/>
            <person name="Fast N.M."/>
            <person name="Green B.R."/>
            <person name="Grisdale C.J."/>
            <person name="Hempel F."/>
            <person name="Henrissat B."/>
            <person name="Hoppner M.P."/>
            <person name="Ishida K."/>
            <person name="Kim E."/>
            <person name="Koreny L."/>
            <person name="Kroth P.G."/>
            <person name="Liu Y."/>
            <person name="Malik S.B."/>
            <person name="Maier U.G."/>
            <person name="McRose D."/>
            <person name="Mock T."/>
            <person name="Neilson J.A."/>
            <person name="Onodera N.T."/>
            <person name="Poole A.M."/>
            <person name="Pritham E.J."/>
            <person name="Richards T.A."/>
            <person name="Rocap G."/>
            <person name="Roy S.W."/>
            <person name="Sarai C."/>
            <person name="Schaack S."/>
            <person name="Shirato S."/>
            <person name="Slamovits C.H."/>
            <person name="Spencer D.F."/>
            <person name="Suzuki S."/>
            <person name="Worden A.Z."/>
            <person name="Zauner S."/>
            <person name="Barry K."/>
            <person name="Bell C."/>
            <person name="Bharti A.K."/>
            <person name="Crow J.A."/>
            <person name="Grimwood J."/>
            <person name="Kramer R."/>
            <person name="Lindquist E."/>
            <person name="Lucas S."/>
            <person name="Salamov A."/>
            <person name="McFadden G.I."/>
            <person name="Lane C.E."/>
            <person name="Keeling P.J."/>
            <person name="Gray M.W."/>
            <person name="Grigoriev I.V."/>
            <person name="Archibald J.M."/>
        </authorList>
    </citation>
    <scope>NUCLEOTIDE SEQUENCE</scope>
    <source>
        <strain evidence="2 4">CCMP2712</strain>
    </source>
</reference>
<keyword evidence="1" id="KW-0472">Membrane</keyword>
<dbReference type="HOGENOM" id="CLU_005527_0_0_1"/>
<feature type="transmembrane region" description="Helical" evidence="1">
    <location>
        <begin position="930"/>
        <end position="949"/>
    </location>
</feature>
<feature type="transmembrane region" description="Helical" evidence="1">
    <location>
        <begin position="956"/>
        <end position="980"/>
    </location>
</feature>
<evidence type="ECO:0000313" key="3">
    <source>
        <dbReference type="EnsemblProtists" id="EKX40890"/>
    </source>
</evidence>
<evidence type="ECO:0000256" key="1">
    <source>
        <dbReference type="SAM" id="Phobius"/>
    </source>
</evidence>
<keyword evidence="1" id="KW-1133">Transmembrane helix</keyword>
<evidence type="ECO:0000313" key="4">
    <source>
        <dbReference type="Proteomes" id="UP000011087"/>
    </source>
</evidence>
<keyword evidence="4" id="KW-1185">Reference proteome</keyword>
<proteinExistence type="predicted"/>
<dbReference type="EnsemblProtists" id="EKX40890">
    <property type="protein sequence ID" value="EKX40890"/>
    <property type="gene ID" value="GUITHDRAFT_113149"/>
</dbReference>
<feature type="transmembrane region" description="Helical" evidence="1">
    <location>
        <begin position="336"/>
        <end position="355"/>
    </location>
</feature>
<dbReference type="GeneID" id="17297453"/>
<feature type="transmembrane region" description="Helical" evidence="1">
    <location>
        <begin position="751"/>
        <end position="772"/>
    </location>
</feature>
<dbReference type="RefSeq" id="XP_005827870.1">
    <property type="nucleotide sequence ID" value="XM_005827813.1"/>
</dbReference>
<sequence>MQGHRLQDSLEEARSKIFSHKSFEVLCSSHPLTWFLSVRIFQALLVVIAVLLLFAPPFESAVWSLASLDQSQGGSRLFRFTARRLRNGLKGSAILSPGLQSFGVLQGDCLIPRYPQGDANAGGYLYVDERRGASVTLKSDAPLSFDGWYILTSNASSEFDPVEFTLESSGDGEHWKVYVMPSMLSLDRVVPVPVGQDVAESDFSRMLAPFQRNQIVKFEWNDLTCRWPAYARVVERFLKASGLLFLGACAYWGKFDASMLFLGYFLAAIVGISNFIVTVGSCNLDVGYAALIESLTILLLFPCPLMIHECLVLELGAVSSAILFGMQVALRSSGAYVRLVALLFFLVLMAIREYLRTCSRKSAVKHQAELDQVWEDILSQEDDSKLRVLVEMAEAFCNSAKKPTNLRQFRLAYIQTSEGDVKTDVERIRTLESFSALKRTRSSSTHASFGAFTSFASVTLSETNDITSFDQLYAQGVTMQKVFVDKLVVIVEELQNSHGSTARFHETPMKSFEASYEKILRKYHGAVARHTDLVRQSIVFERIQDITDCLQVLSRDREVVIVSLTNRLAVGDDSRHLGQVRDVCLKVRLVTEQSRFYGTCAFVCELRLVLARLQAAATPSMLEDLKTYRRIHQIDLRARCSLFMSKLDPLAWFCMLSPDRIRKLSRVVVDKISDMGKEVGSLNSLYRSAAHSMTETRRQKDLLRQRCLFAGDTLGARLQELRLAVKKAGTASVLFTSIPCTLAIQKTWFKVLLLAGGTFYLIYTFGPGGIWYEFTGRQVFHVHAARMKVVQWREAALPAGGNYSLQLGWILDGCKVSSPVEGVEVGNDFYFSFKTLEAANAFYFITDSRPGTQGGDPVRFQLEVTSTSTESPWELQDSSWILKAGTRCKWDLYSTACIPLWEEPYPTTLKRGAENVISLVPPLYQAVGTIFYLFPVMFACLGGALASFLGWPRTGVVIFSMCFSVPAFFEIATGICSAINGLAIDILFWFFQGFAALVTGLLLVFWEEKFFSFLPVNALMNYFAINFHYSYVFGRRGFQVPISGSILILCWLGVLLLRRMAIHRARRGIEDDVKHYDEVWQALTTNRETMEQVMRLKAMVDAGPEAWRKGVIYQFQGRDQGQSPSGFDWVVRHDTSKIACLDQLYNQAMLLELPYLRKVKELLKKWGGLVQEEEEKEKEEEEEKEEEGPREVRWVRYEGEDTQHRPGWARLKGFDRAIEKLCRSYRGEVWRLLDVVRQCIVFESIEDISRCFQGICEDEELVILRVKNRFDPQFTSQQSGAYRDLCLNVRLDNEETRRLGVNLHVCELQLSLKDYKAWAMHSQGHRRYVDYRNTRGE</sequence>
<reference evidence="4" key="2">
    <citation type="submission" date="2012-11" db="EMBL/GenBank/DDBJ databases">
        <authorList>
            <person name="Kuo A."/>
            <person name="Curtis B.A."/>
            <person name="Tanifuji G."/>
            <person name="Burki F."/>
            <person name="Gruber A."/>
            <person name="Irimia M."/>
            <person name="Maruyama S."/>
            <person name="Arias M.C."/>
            <person name="Ball S.G."/>
            <person name="Gile G.H."/>
            <person name="Hirakawa Y."/>
            <person name="Hopkins J.F."/>
            <person name="Rensing S.A."/>
            <person name="Schmutz J."/>
            <person name="Symeonidi A."/>
            <person name="Elias M."/>
            <person name="Eveleigh R.J."/>
            <person name="Herman E.K."/>
            <person name="Klute M.J."/>
            <person name="Nakayama T."/>
            <person name="Obornik M."/>
            <person name="Reyes-Prieto A."/>
            <person name="Armbrust E.V."/>
            <person name="Aves S.J."/>
            <person name="Beiko R.G."/>
            <person name="Coutinho P."/>
            <person name="Dacks J.B."/>
            <person name="Durnford D.G."/>
            <person name="Fast N.M."/>
            <person name="Green B.R."/>
            <person name="Grisdale C."/>
            <person name="Hempe F."/>
            <person name="Henrissat B."/>
            <person name="Hoppner M.P."/>
            <person name="Ishida K.-I."/>
            <person name="Kim E."/>
            <person name="Koreny L."/>
            <person name="Kroth P.G."/>
            <person name="Liu Y."/>
            <person name="Malik S.-B."/>
            <person name="Maier U.G."/>
            <person name="McRose D."/>
            <person name="Mock T."/>
            <person name="Neilson J.A."/>
            <person name="Onodera N.T."/>
            <person name="Poole A.M."/>
            <person name="Pritham E.J."/>
            <person name="Richards T.A."/>
            <person name="Rocap G."/>
            <person name="Roy S.W."/>
            <person name="Sarai C."/>
            <person name="Schaack S."/>
            <person name="Shirato S."/>
            <person name="Slamovits C.H."/>
            <person name="Spencer D.F."/>
            <person name="Suzuki S."/>
            <person name="Worden A.Z."/>
            <person name="Zauner S."/>
            <person name="Barry K."/>
            <person name="Bell C."/>
            <person name="Bharti A.K."/>
            <person name="Crow J.A."/>
            <person name="Grimwood J."/>
            <person name="Kramer R."/>
            <person name="Lindquist E."/>
            <person name="Lucas S."/>
            <person name="Salamov A."/>
            <person name="McFadden G.I."/>
            <person name="Lane C.E."/>
            <person name="Keeling P.J."/>
            <person name="Gray M.W."/>
            <person name="Grigoriev I.V."/>
            <person name="Archibald J.M."/>
        </authorList>
    </citation>
    <scope>NUCLEOTIDE SEQUENCE</scope>
    <source>
        <strain evidence="4">CCMP2712</strain>
    </source>
</reference>
<evidence type="ECO:0000313" key="2">
    <source>
        <dbReference type="EMBL" id="EKX40890.1"/>
    </source>
</evidence>
<dbReference type="PaxDb" id="55529-EKX40890"/>
<keyword evidence="1" id="KW-0812">Transmembrane</keyword>
<name>L1IYI8_GUITC</name>
<reference evidence="3" key="3">
    <citation type="submission" date="2016-03" db="UniProtKB">
        <authorList>
            <consortium name="EnsemblProtists"/>
        </authorList>
    </citation>
    <scope>IDENTIFICATION</scope>
</reference>
<accession>L1IYI8</accession>